<evidence type="ECO:0000256" key="7">
    <source>
        <dbReference type="HAMAP-Rule" id="MF_00802"/>
    </source>
</evidence>
<comment type="cofactor">
    <cofactor evidence="7">
        <name>Mg(2+)</name>
        <dbReference type="ChEBI" id="CHEBI:18420"/>
    </cofactor>
</comment>
<comment type="catalytic activity">
    <reaction evidence="7">
        <text>[glutamine synthetase]-O(4)-(5'-adenylyl)-L-tyrosine + phosphate = [glutamine synthetase]-L-tyrosine + ADP</text>
        <dbReference type="Rhea" id="RHEA:43716"/>
        <dbReference type="Rhea" id="RHEA-COMP:10660"/>
        <dbReference type="Rhea" id="RHEA-COMP:10661"/>
        <dbReference type="ChEBI" id="CHEBI:43474"/>
        <dbReference type="ChEBI" id="CHEBI:46858"/>
        <dbReference type="ChEBI" id="CHEBI:83624"/>
        <dbReference type="ChEBI" id="CHEBI:456216"/>
        <dbReference type="EC" id="2.7.7.89"/>
    </reaction>
</comment>
<comment type="catalytic activity">
    <reaction evidence="7">
        <text>[glutamine synthetase]-L-tyrosine + ATP = [glutamine synthetase]-O(4)-(5'-adenylyl)-L-tyrosine + diphosphate</text>
        <dbReference type="Rhea" id="RHEA:18589"/>
        <dbReference type="Rhea" id="RHEA-COMP:10660"/>
        <dbReference type="Rhea" id="RHEA-COMP:10661"/>
        <dbReference type="ChEBI" id="CHEBI:30616"/>
        <dbReference type="ChEBI" id="CHEBI:33019"/>
        <dbReference type="ChEBI" id="CHEBI:46858"/>
        <dbReference type="ChEBI" id="CHEBI:83624"/>
        <dbReference type="EC" id="2.7.7.42"/>
    </reaction>
</comment>
<dbReference type="Gene3D" id="3.30.460.10">
    <property type="entry name" value="Beta Polymerase, domain 2"/>
    <property type="match status" value="2"/>
</dbReference>
<dbReference type="Proteomes" id="UP001056291">
    <property type="component" value="Chromosome"/>
</dbReference>
<dbReference type="HAMAP" id="MF_00802">
    <property type="entry name" value="GlnE"/>
    <property type="match status" value="1"/>
</dbReference>
<sequence length="991" mass="111025">MQDIKNLKKFPFADEVTDLPAVSDQQSLKIGMEEWDNLISASPEWANFANAFQDSTTNLKILQSVFGNSPYLSQCLQSNIPFFQHLMYEGSDAALSLIYSDLDAKVSPRSDKNEIMSVLRKAKQQIALLTALCDMGHVWPLMQITRVLSDFAGCAVEICCRHLLTMAAEKGEFTLPDIEDPTRESGLVILGMGKLGANELNYSSDIDLIVLFDAEKIDYTGRRSLQDCFVKIARDLVQMMQDRTAGGYVFRTDLRLRPDPGATPIALSFAGAHVYYESQGQNWERAAMIKVRPIAGDLVAGADFVEFLVPFVWRKSMDFAAIEDIQAIKTQIHAHKGFAEISLAGHNIKIGRGGIREIEFFCQTQQLIEGGRHPQLRTPKTLDTLDQLADFEKISETVRDDLRDAYVFLRTLEHRLQMINDEQTQTLPESQVEFDQLGVFMGYDDPETFRSTLLSTLTCVKGHYDNLFRFEETPERTAGRLVFTGSDDDPETLKSLSALGFTDVGQLSQTVRDWHHGRYRATRTVRAQQILTTLMPTLLEALGNTSNPDAAFVRFDTFLKKLPAGIQLFSLFKAYPSLLELVARIMGMAPELADNLAQNPTLLDGVLTTDFLSPLPPRPELEEDLSLILSTARDFQDILDLSRRWANDLKFRVGVQILDNMDHVSGTGATVAAGIPLSNIAEVLLNRLYPLVLADLAQKHGIVEGGEFAVLGMGKFGSRQLMPRSDLDLVFIFDTPEDDMMTNGEKPISAGLFYTRISQRFINALSALTSEGALYEVDMRLRPHGKSGPIALNLAAFQKYYEEDAWTWEHMALTRSRIVGGDASLRKRADAVLLKLNSMKRDPAKLKQDIQSMRERVHKEHSDGSLWSLKHAVGGLMDLEFLCQYFRLLHGHSQPEILIPNTVQCFLKLAELKLLPEEETAELVRAGRLYLNIMGLLQLCLGSRKMNDDAPLALRSALAKVCGSNEYETLKNKLSAAQSYVDDRITYYLSS</sequence>
<keyword evidence="2 7" id="KW-0548">Nucleotidyltransferase</keyword>
<proteinExistence type="inferred from homology"/>
<dbReference type="GO" id="GO:0047388">
    <property type="term" value="F:[glutamine synthetase]-adenylyl-L-tyrosine phosphorylase activity"/>
    <property type="evidence" value="ECO:0007669"/>
    <property type="project" value="UniProtKB-EC"/>
</dbReference>
<dbReference type="InterPro" id="IPR005190">
    <property type="entry name" value="GlnE_rpt_dom"/>
</dbReference>
<dbReference type="Pfam" id="PF03710">
    <property type="entry name" value="GlnE"/>
    <property type="match status" value="2"/>
</dbReference>
<keyword evidence="6 7" id="KW-0511">Multifunctional enzyme</keyword>
<accession>A0ABY4VYP8</accession>
<dbReference type="SUPFAM" id="SSF81301">
    <property type="entry name" value="Nucleotidyltransferase"/>
    <property type="match status" value="2"/>
</dbReference>
<organism evidence="10 11">
    <name type="scientific">Sneathiella marina</name>
    <dbReference type="NCBI Taxonomy" id="2950108"/>
    <lineage>
        <taxon>Bacteria</taxon>
        <taxon>Pseudomonadati</taxon>
        <taxon>Pseudomonadota</taxon>
        <taxon>Alphaproteobacteria</taxon>
        <taxon>Sneathiellales</taxon>
        <taxon>Sneathiellaceae</taxon>
        <taxon>Sneathiella</taxon>
    </lineage>
</organism>
<keyword evidence="3 7" id="KW-0547">Nucleotide-binding</keyword>
<dbReference type="EC" id="2.7.7.89" evidence="7"/>
<dbReference type="Pfam" id="PF08335">
    <property type="entry name" value="GlnD_UR_UTase"/>
    <property type="match status" value="2"/>
</dbReference>
<keyword evidence="5 7" id="KW-0460">Magnesium</keyword>
<name>A0ABY4VYP8_9PROT</name>
<comment type="similarity">
    <text evidence="7">Belongs to the GlnE family.</text>
</comment>
<gene>
    <name evidence="7" type="primary">glnE</name>
    <name evidence="10" type="ORF">NBZ79_12360</name>
</gene>
<keyword evidence="4 7" id="KW-0067">ATP-binding</keyword>
<dbReference type="CDD" id="cd05401">
    <property type="entry name" value="NT_GlnE_GlnD_like"/>
    <property type="match status" value="2"/>
</dbReference>
<protein>
    <recommendedName>
        <fullName evidence="7">Bifunctional glutamine synthetase adenylyltransferase/adenylyl-removing enzyme</fullName>
    </recommendedName>
    <alternativeName>
        <fullName evidence="7">ATP:glutamine synthetase adenylyltransferase</fullName>
    </alternativeName>
    <alternativeName>
        <fullName evidence="7">ATase</fullName>
    </alternativeName>
    <domain>
        <recommendedName>
            <fullName evidence="7">Glutamine synthetase adenylyl-L-tyrosine phosphorylase</fullName>
            <ecNumber evidence="7">2.7.7.89</ecNumber>
        </recommendedName>
        <alternativeName>
            <fullName evidence="7">Adenylyl removase</fullName>
            <shortName evidence="7">AR</shortName>
            <shortName evidence="7">AT-N</shortName>
        </alternativeName>
    </domain>
    <domain>
        <recommendedName>
            <fullName evidence="7">Glutamine synthetase adenylyl transferase</fullName>
            <ecNumber evidence="7">2.7.7.42</ecNumber>
        </recommendedName>
        <alternativeName>
            <fullName evidence="7">Adenylyl transferase</fullName>
            <shortName evidence="7">AT</shortName>
            <shortName evidence="7">AT-C</shortName>
        </alternativeName>
    </domain>
</protein>
<dbReference type="SUPFAM" id="SSF81593">
    <property type="entry name" value="Nucleotidyltransferase substrate binding subunit/domain"/>
    <property type="match status" value="2"/>
</dbReference>
<evidence type="ECO:0000256" key="5">
    <source>
        <dbReference type="ARBA" id="ARBA00022842"/>
    </source>
</evidence>
<dbReference type="InterPro" id="IPR023057">
    <property type="entry name" value="GlnE"/>
</dbReference>
<evidence type="ECO:0000259" key="8">
    <source>
        <dbReference type="Pfam" id="PF03710"/>
    </source>
</evidence>
<evidence type="ECO:0000259" key="9">
    <source>
        <dbReference type="Pfam" id="PF08335"/>
    </source>
</evidence>
<evidence type="ECO:0000256" key="2">
    <source>
        <dbReference type="ARBA" id="ARBA00022695"/>
    </source>
</evidence>
<dbReference type="RefSeq" id="WP_251932742.1">
    <property type="nucleotide sequence ID" value="NZ_CP098747.1"/>
</dbReference>
<dbReference type="InterPro" id="IPR043519">
    <property type="entry name" value="NT_sf"/>
</dbReference>
<feature type="domain" description="PII-uridylyltransferase/Glutamine-synthetase adenylyltransferase" evidence="9">
    <location>
        <begin position="328"/>
        <end position="468"/>
    </location>
</feature>
<evidence type="ECO:0000256" key="4">
    <source>
        <dbReference type="ARBA" id="ARBA00022840"/>
    </source>
</evidence>
<evidence type="ECO:0000313" key="10">
    <source>
        <dbReference type="EMBL" id="USG59970.1"/>
    </source>
</evidence>
<dbReference type="Gene3D" id="1.20.120.330">
    <property type="entry name" value="Nucleotidyltransferases domain 2"/>
    <property type="match status" value="2"/>
</dbReference>
<comment type="function">
    <text evidence="7">Involved in the regulation of glutamine synthetase GlnA, a key enzyme in the process to assimilate ammonia. When cellular nitrogen levels are high, the C-terminal adenylyl transferase (AT) inactivates GlnA by covalent transfer of an adenylyl group from ATP to specific tyrosine residue of GlnA, thus reducing its activity. Conversely, when nitrogen levels are low, the N-terminal adenylyl removase (AR) activates GlnA by removing the adenylyl group by phosphorolysis, increasing its activity. The regulatory region of GlnE binds the signal transduction protein PII (GlnB) which indicates the nitrogen status of the cell.</text>
</comment>
<feature type="domain" description="Glutamate-ammonia ligase adenylyltransferase repeated" evidence="8">
    <location>
        <begin position="61"/>
        <end position="304"/>
    </location>
</feature>
<dbReference type="Gene3D" id="1.20.120.1510">
    <property type="match status" value="1"/>
</dbReference>
<dbReference type="InterPro" id="IPR013546">
    <property type="entry name" value="PII_UdlTrfase/GS_AdlTrfase"/>
</dbReference>
<dbReference type="EMBL" id="CP098747">
    <property type="protein sequence ID" value="USG59970.1"/>
    <property type="molecule type" value="Genomic_DNA"/>
</dbReference>
<evidence type="ECO:0000256" key="6">
    <source>
        <dbReference type="ARBA" id="ARBA00023268"/>
    </source>
</evidence>
<feature type="region of interest" description="Adenylyl removase" evidence="7">
    <location>
        <begin position="1"/>
        <end position="472"/>
    </location>
</feature>
<keyword evidence="1 7" id="KW-0808">Transferase</keyword>
<dbReference type="EC" id="2.7.7.42" evidence="7"/>
<evidence type="ECO:0000256" key="1">
    <source>
        <dbReference type="ARBA" id="ARBA00022679"/>
    </source>
</evidence>
<feature type="region of interest" description="Adenylyl transferase" evidence="7">
    <location>
        <begin position="479"/>
        <end position="991"/>
    </location>
</feature>
<feature type="domain" description="PII-uridylyltransferase/Glutamine-synthetase adenylyltransferase" evidence="9">
    <location>
        <begin position="846"/>
        <end position="978"/>
    </location>
</feature>
<dbReference type="PANTHER" id="PTHR30621:SF0">
    <property type="entry name" value="BIFUNCTIONAL GLUTAMINE SYNTHETASE ADENYLYLTRANSFERASE_ADENYLYL-REMOVING ENZYME"/>
    <property type="match status" value="1"/>
</dbReference>
<dbReference type="PANTHER" id="PTHR30621">
    <property type="entry name" value="GLUTAMINE SYNTHETASE ADENYLYLTRANSFERASE"/>
    <property type="match status" value="1"/>
</dbReference>
<feature type="domain" description="Glutamate-ammonia ligase adenylyltransferase repeated" evidence="8">
    <location>
        <begin position="580"/>
        <end position="830"/>
    </location>
</feature>
<dbReference type="NCBIfam" id="NF010706">
    <property type="entry name" value="PRK14108.1"/>
    <property type="match status" value="1"/>
</dbReference>
<evidence type="ECO:0000313" key="11">
    <source>
        <dbReference type="Proteomes" id="UP001056291"/>
    </source>
</evidence>
<keyword evidence="11" id="KW-1185">Reference proteome</keyword>
<evidence type="ECO:0000256" key="3">
    <source>
        <dbReference type="ARBA" id="ARBA00022741"/>
    </source>
</evidence>
<dbReference type="NCBIfam" id="NF008292">
    <property type="entry name" value="PRK11072.1"/>
    <property type="match status" value="1"/>
</dbReference>
<reference evidence="10" key="1">
    <citation type="submission" date="2022-06" db="EMBL/GenBank/DDBJ databases">
        <title>Sneathiella actinostolidae sp. nov., isolated from a sea anemonein the Western Pacific Ocean.</title>
        <authorList>
            <person name="Wei M.J."/>
        </authorList>
    </citation>
    <scope>NUCLEOTIDE SEQUENCE</scope>
    <source>
        <strain evidence="10">PHK-P5</strain>
    </source>
</reference>